<dbReference type="Gene3D" id="2.120.10.30">
    <property type="entry name" value="TolB, C-terminal domain"/>
    <property type="match status" value="1"/>
</dbReference>
<reference evidence="6" key="1">
    <citation type="submission" date="2023-07" db="EMBL/GenBank/DDBJ databases">
        <authorList>
            <person name="Pelsma A.J. K."/>
        </authorList>
    </citation>
    <scope>NUCLEOTIDE SEQUENCE</scope>
</reference>
<dbReference type="GO" id="GO:0020037">
    <property type="term" value="F:heme binding"/>
    <property type="evidence" value="ECO:0007669"/>
    <property type="project" value="InterPro"/>
</dbReference>
<dbReference type="GO" id="GO:0009055">
    <property type="term" value="F:electron transfer activity"/>
    <property type="evidence" value="ECO:0007669"/>
    <property type="project" value="InterPro"/>
</dbReference>
<evidence type="ECO:0000256" key="2">
    <source>
        <dbReference type="ARBA" id="ARBA00022723"/>
    </source>
</evidence>
<dbReference type="Pfam" id="PF22807">
    <property type="entry name" value="TrAA12"/>
    <property type="match status" value="1"/>
</dbReference>
<evidence type="ECO:0000313" key="6">
    <source>
        <dbReference type="EMBL" id="CAJ0853629.1"/>
    </source>
</evidence>
<dbReference type="Pfam" id="PF00034">
    <property type="entry name" value="Cytochrom_C"/>
    <property type="match status" value="1"/>
</dbReference>
<protein>
    <recommendedName>
        <fullName evidence="5">Cytochrome c domain-containing protein</fullName>
    </recommendedName>
</protein>
<dbReference type="SUPFAM" id="SSF46626">
    <property type="entry name" value="Cytochrome c"/>
    <property type="match status" value="1"/>
</dbReference>
<dbReference type="PANTHER" id="PTHR33546">
    <property type="entry name" value="LARGE, MULTIFUNCTIONAL SECRETED PROTEIN-RELATED"/>
    <property type="match status" value="1"/>
</dbReference>
<keyword evidence="1" id="KW-0349">Heme</keyword>
<organism evidence="6">
    <name type="scientific">freshwater sediment metagenome</name>
    <dbReference type="NCBI Taxonomy" id="556182"/>
    <lineage>
        <taxon>unclassified sequences</taxon>
        <taxon>metagenomes</taxon>
        <taxon>ecological metagenomes</taxon>
    </lineage>
</organism>
<name>A0AA48LXF0_9ZZZZ</name>
<dbReference type="Gene3D" id="1.10.760.10">
    <property type="entry name" value="Cytochrome c-like domain"/>
    <property type="match status" value="1"/>
</dbReference>
<dbReference type="InterPro" id="IPR009056">
    <property type="entry name" value="Cyt_c-like_dom"/>
</dbReference>
<dbReference type="InterPro" id="IPR011041">
    <property type="entry name" value="Quinoprot_gluc/sorb_DH_b-prop"/>
</dbReference>
<dbReference type="InterPro" id="IPR054539">
    <property type="entry name" value="Beta-prop_PDH"/>
</dbReference>
<feature type="domain" description="Cytochrome c" evidence="5">
    <location>
        <begin position="487"/>
        <end position="579"/>
    </location>
</feature>
<feature type="region of interest" description="Disordered" evidence="4">
    <location>
        <begin position="457"/>
        <end position="483"/>
    </location>
</feature>
<dbReference type="EMBL" id="OY288114">
    <property type="protein sequence ID" value="CAJ0853629.1"/>
    <property type="molecule type" value="Genomic_DNA"/>
</dbReference>
<dbReference type="GO" id="GO:0046872">
    <property type="term" value="F:metal ion binding"/>
    <property type="evidence" value="ECO:0007669"/>
    <property type="project" value="UniProtKB-KW"/>
</dbReference>
<keyword evidence="2" id="KW-0479">Metal-binding</keyword>
<gene>
    <name evidence="6" type="ORF">AMST5_00665</name>
</gene>
<evidence type="ECO:0000256" key="4">
    <source>
        <dbReference type="SAM" id="MobiDB-lite"/>
    </source>
</evidence>
<keyword evidence="3" id="KW-0408">Iron</keyword>
<evidence type="ECO:0000256" key="1">
    <source>
        <dbReference type="ARBA" id="ARBA00022617"/>
    </source>
</evidence>
<proteinExistence type="predicted"/>
<accession>A0AA48LXF0</accession>
<dbReference type="PROSITE" id="PS51007">
    <property type="entry name" value="CYTC"/>
    <property type="match status" value="1"/>
</dbReference>
<evidence type="ECO:0000256" key="3">
    <source>
        <dbReference type="ARBA" id="ARBA00023004"/>
    </source>
</evidence>
<dbReference type="AlphaFoldDB" id="A0AA48LXF0"/>
<dbReference type="PANTHER" id="PTHR33546:SF1">
    <property type="entry name" value="LARGE, MULTIFUNCTIONAL SECRETED PROTEIN"/>
    <property type="match status" value="1"/>
</dbReference>
<dbReference type="SUPFAM" id="SSF50952">
    <property type="entry name" value="Soluble quinoprotein glucose dehydrogenase"/>
    <property type="match status" value="1"/>
</dbReference>
<dbReference type="InterPro" id="IPR011042">
    <property type="entry name" value="6-blade_b-propeller_TolB-like"/>
</dbReference>
<evidence type="ECO:0000259" key="5">
    <source>
        <dbReference type="PROSITE" id="PS51007"/>
    </source>
</evidence>
<sequence>MRHTSLHAVSLAVLALASNPALSQDGAGPAACPGGDAGLSLPRGFCATIFADKIGHARHMAIGPNGVVYVNTWSGRYYGTDRPPAGGFIVALRDDNGDGRAETVKRFGATPVGGGAGGTGIALYDGGLYVEESDKILRYSLSENDIVPSEKPQTVVSGMPLTGDHPMHPFAIDARGNLYLNSASATNSCQVQNRIRESPGLDPCRELETRAGVWRYEAKATGQKFSPAERFATGIRNGEGIAIDGERVYVTQHGRDQLSENWPKLYTREQGPELPAEELVELQQGADFGWPYCYYDSFVGALVLAPEYGGDGGKTIGDCAQKQGPLVAFPAHWAPNDLAIYRGGRFPSAYDGGFFLAFHGSWNRAPFPQGGYNVVFQPMANGRPKGDFVVFADGFTGKNKEPGGARHRPSGLAIGPDGALYVSDDVSGRIWRITFHGDIASAGVEPAPMVGQTYGRAAEARPPEGTNPEAGQMEGRKLPTPPGVTDAEVARGERIFNGHEAGGACAGCHGENGTGSSLAPNLASGHWLWGDGSLGAIRKVIDEGVSQPKQFRSPMPPKGGSPLSDADIDAVAAYVWAISRTEKK</sequence>
<dbReference type="InterPro" id="IPR036909">
    <property type="entry name" value="Cyt_c-like_dom_sf"/>
</dbReference>